<dbReference type="SUPFAM" id="SSF46894">
    <property type="entry name" value="C-terminal effector domain of the bipartite response regulators"/>
    <property type="match status" value="1"/>
</dbReference>
<protein>
    <recommendedName>
        <fullName evidence="1">HTH luxR-type domain-containing protein</fullName>
    </recommendedName>
</protein>
<sequence length="243" mass="28154">MLSNQEYLQQFTNALEITDQVINDLCVVVKGTDSKAIYATATHNRVFNCDNSILNNYVFPLEADNYKHSQSVIEEQEVINARTKRISFNIHLFDGQVQPYLCTKYPVVNPTNNEVIAIYCVFQKIPLSGVHHQILRAYNIYRKASQKTDLERYKLTKREKQVIFLFLSGLSSQEIAEVLSQIENKTVTKSTIDSLFTKQLRLKFDAYTRQGLFEKLMESGFDRYIPKDLFINIKLPITDLTSY</sequence>
<dbReference type="InterPro" id="IPR000792">
    <property type="entry name" value="Tscrpt_reg_LuxR_C"/>
</dbReference>
<dbReference type="GO" id="GO:0006355">
    <property type="term" value="P:regulation of DNA-templated transcription"/>
    <property type="evidence" value="ECO:0007669"/>
    <property type="project" value="InterPro"/>
</dbReference>
<proteinExistence type="predicted"/>
<dbReference type="GO" id="GO:0003677">
    <property type="term" value="F:DNA binding"/>
    <property type="evidence" value="ECO:0007669"/>
    <property type="project" value="InterPro"/>
</dbReference>
<gene>
    <name evidence="2" type="ORF">CUN60_00930</name>
</gene>
<dbReference type="Pfam" id="PF00196">
    <property type="entry name" value="GerE"/>
    <property type="match status" value="1"/>
</dbReference>
<dbReference type="RefSeq" id="WP_102950224.1">
    <property type="nucleotide sequence ID" value="NZ_CP024847.1"/>
</dbReference>
<dbReference type="KEGG" id="nba:CUN60_00930"/>
<dbReference type="InterPro" id="IPR036388">
    <property type="entry name" value="WH-like_DNA-bd_sf"/>
</dbReference>
<dbReference type="InterPro" id="IPR016032">
    <property type="entry name" value="Sig_transdc_resp-reg_C-effctor"/>
</dbReference>
<keyword evidence="3" id="KW-1185">Reference proteome</keyword>
<accession>A0A2I7N387</accession>
<dbReference type="Gene3D" id="1.10.10.10">
    <property type="entry name" value="Winged helix-like DNA-binding domain superfamily/Winged helix DNA-binding domain"/>
    <property type="match status" value="1"/>
</dbReference>
<dbReference type="Proteomes" id="UP000236655">
    <property type="component" value="Chromosome"/>
</dbReference>
<reference evidence="3" key="1">
    <citation type="submission" date="2017-11" db="EMBL/GenBank/DDBJ databases">
        <authorList>
            <person name="Chan K.G."/>
            <person name="Lee L.S."/>
        </authorList>
    </citation>
    <scope>NUCLEOTIDE SEQUENCE [LARGE SCALE GENOMIC DNA]</scope>
    <source>
        <strain evidence="3">DSM 100970</strain>
    </source>
</reference>
<dbReference type="OrthoDB" id="9806477at2"/>
<evidence type="ECO:0000313" key="3">
    <source>
        <dbReference type="Proteomes" id="UP000236655"/>
    </source>
</evidence>
<feature type="domain" description="HTH luxR-type" evidence="1">
    <location>
        <begin position="155"/>
        <end position="188"/>
    </location>
</feature>
<evidence type="ECO:0000259" key="1">
    <source>
        <dbReference type="Pfam" id="PF00196"/>
    </source>
</evidence>
<evidence type="ECO:0000313" key="2">
    <source>
        <dbReference type="EMBL" id="AUR50924.1"/>
    </source>
</evidence>
<dbReference type="EMBL" id="CP024847">
    <property type="protein sequence ID" value="AUR50924.1"/>
    <property type="molecule type" value="Genomic_DNA"/>
</dbReference>
<dbReference type="AlphaFoldDB" id="A0A2I7N387"/>
<organism evidence="2 3">
    <name type="scientific">Aquella oligotrophica</name>
    <dbReference type="NCBI Taxonomy" id="2067065"/>
    <lineage>
        <taxon>Bacteria</taxon>
        <taxon>Pseudomonadati</taxon>
        <taxon>Pseudomonadota</taxon>
        <taxon>Betaproteobacteria</taxon>
        <taxon>Neisseriales</taxon>
        <taxon>Neisseriaceae</taxon>
        <taxon>Aquella</taxon>
    </lineage>
</organism>
<name>A0A2I7N387_9NEIS</name>